<reference evidence="2 3" key="1">
    <citation type="journal article" date="2019" name="Sci. Rep.">
        <title>Orb-weaving spider Araneus ventricosus genome elucidates the spidroin gene catalogue.</title>
        <authorList>
            <person name="Kono N."/>
            <person name="Nakamura H."/>
            <person name="Ohtoshi R."/>
            <person name="Moran D.A.P."/>
            <person name="Shinohara A."/>
            <person name="Yoshida Y."/>
            <person name="Fujiwara M."/>
            <person name="Mori M."/>
            <person name="Tomita M."/>
            <person name="Arakawa K."/>
        </authorList>
    </citation>
    <scope>NUCLEOTIDE SEQUENCE [LARGE SCALE GENOMIC DNA]</scope>
</reference>
<protein>
    <submittedName>
        <fullName evidence="2">Uncharacterized protein</fullName>
    </submittedName>
</protein>
<keyword evidence="1" id="KW-0812">Transmembrane</keyword>
<dbReference type="EMBL" id="BGPR01029740">
    <property type="protein sequence ID" value="GBO01719.1"/>
    <property type="molecule type" value="Genomic_DNA"/>
</dbReference>
<sequence length="118" mass="13333">MAKDIFFVSVGCLHLGYTAVKVYEAFNGELPAISLVTGYVKNVFKTDETETSKPTGRDLDVKREDDLRLDITNSMISDINEHDFDEKLIAGSFIILFGLLTVLDIFFLEDLTRFTCLQ</sequence>
<evidence type="ECO:0000313" key="2">
    <source>
        <dbReference type="EMBL" id="GBO01719.1"/>
    </source>
</evidence>
<feature type="transmembrane region" description="Helical" evidence="1">
    <location>
        <begin position="88"/>
        <end position="108"/>
    </location>
</feature>
<proteinExistence type="predicted"/>
<keyword evidence="1" id="KW-1133">Transmembrane helix</keyword>
<keyword evidence="1" id="KW-0472">Membrane</keyword>
<dbReference type="Proteomes" id="UP000499080">
    <property type="component" value="Unassembled WGS sequence"/>
</dbReference>
<evidence type="ECO:0000256" key="1">
    <source>
        <dbReference type="SAM" id="Phobius"/>
    </source>
</evidence>
<comment type="caution">
    <text evidence="2">The sequence shown here is derived from an EMBL/GenBank/DDBJ whole genome shotgun (WGS) entry which is preliminary data.</text>
</comment>
<keyword evidence="3" id="KW-1185">Reference proteome</keyword>
<gene>
    <name evidence="2" type="ORF">AVEN_3637_1</name>
</gene>
<evidence type="ECO:0000313" key="3">
    <source>
        <dbReference type="Proteomes" id="UP000499080"/>
    </source>
</evidence>
<organism evidence="2 3">
    <name type="scientific">Araneus ventricosus</name>
    <name type="common">Orbweaver spider</name>
    <name type="synonym">Epeira ventricosa</name>
    <dbReference type="NCBI Taxonomy" id="182803"/>
    <lineage>
        <taxon>Eukaryota</taxon>
        <taxon>Metazoa</taxon>
        <taxon>Ecdysozoa</taxon>
        <taxon>Arthropoda</taxon>
        <taxon>Chelicerata</taxon>
        <taxon>Arachnida</taxon>
        <taxon>Araneae</taxon>
        <taxon>Araneomorphae</taxon>
        <taxon>Entelegynae</taxon>
        <taxon>Araneoidea</taxon>
        <taxon>Araneidae</taxon>
        <taxon>Araneus</taxon>
    </lineage>
</organism>
<dbReference type="AlphaFoldDB" id="A0A4Y2TM63"/>
<name>A0A4Y2TM63_ARAVE</name>
<accession>A0A4Y2TM63</accession>